<keyword evidence="16" id="KW-0153">Cholesterol metabolism</keyword>
<keyword evidence="26" id="KW-1207">Sterol metabolism</keyword>
<accession>A0A820GYV2</accession>
<protein>
    <recommendedName>
        <fullName evidence="13">Hormone-sensitive lipase</fullName>
        <ecNumber evidence="12">3.1.1.23</ecNumber>
        <ecNumber evidence="11">3.1.1.79</ecNumber>
    </recommendedName>
    <alternativeName>
        <fullName evidence="30">Monoacylglycerol lipase LIPE</fullName>
    </alternativeName>
    <alternativeName>
        <fullName evidence="29">Retinyl ester hydrolase</fullName>
    </alternativeName>
</protein>
<evidence type="ECO:0000256" key="40">
    <source>
        <dbReference type="ARBA" id="ARBA00049053"/>
    </source>
</evidence>
<dbReference type="InterPro" id="IPR029058">
    <property type="entry name" value="AB_hydrolase_fold"/>
</dbReference>
<dbReference type="SUPFAM" id="SSF53474">
    <property type="entry name" value="alpha/beta-Hydrolases"/>
    <property type="match status" value="1"/>
</dbReference>
<feature type="region of interest" description="Disordered" evidence="46">
    <location>
        <begin position="1015"/>
        <end position="1046"/>
    </location>
</feature>
<evidence type="ECO:0000256" key="9">
    <source>
        <dbReference type="ARBA" id="ARBA00005189"/>
    </source>
</evidence>
<keyword evidence="19" id="KW-0479">Metal-binding</keyword>
<evidence type="ECO:0000256" key="7">
    <source>
        <dbReference type="ARBA" id="ARBA00004514"/>
    </source>
</evidence>
<evidence type="ECO:0000259" key="48">
    <source>
        <dbReference type="Pfam" id="PF07859"/>
    </source>
</evidence>
<comment type="catalytic activity">
    <reaction evidence="42">
        <text>a monoacylglycerol + H2O = glycerol + a fatty acid + H(+)</text>
        <dbReference type="Rhea" id="RHEA:15245"/>
        <dbReference type="ChEBI" id="CHEBI:15377"/>
        <dbReference type="ChEBI" id="CHEBI:15378"/>
        <dbReference type="ChEBI" id="CHEBI:17408"/>
        <dbReference type="ChEBI" id="CHEBI:17754"/>
        <dbReference type="ChEBI" id="CHEBI:28868"/>
        <dbReference type="EC" id="3.1.1.79"/>
    </reaction>
</comment>
<evidence type="ECO:0000256" key="20">
    <source>
        <dbReference type="ARBA" id="ARBA00022801"/>
    </source>
</evidence>
<dbReference type="AlphaFoldDB" id="A0A820GYV2"/>
<proteinExistence type="inferred from homology"/>
<evidence type="ECO:0000256" key="12">
    <source>
        <dbReference type="ARBA" id="ARBA00013254"/>
    </source>
</evidence>
<evidence type="ECO:0000256" key="27">
    <source>
        <dbReference type="ARBA" id="ARBA00023221"/>
    </source>
</evidence>
<comment type="caution">
    <text evidence="49">The sequence shown here is derived from an EMBL/GenBank/DDBJ whole genome shotgun (WGS) entry which is preliminary data.</text>
</comment>
<dbReference type="Gene3D" id="3.40.50.1820">
    <property type="entry name" value="alpha/beta hydrolase"/>
    <property type="match status" value="1"/>
</dbReference>
<evidence type="ECO:0000259" key="47">
    <source>
        <dbReference type="Pfam" id="PF06350"/>
    </source>
</evidence>
<evidence type="ECO:0000256" key="23">
    <source>
        <dbReference type="ARBA" id="ARBA00023049"/>
    </source>
</evidence>
<comment type="catalytic activity">
    <reaction evidence="33">
        <text>1,2-di-(9Z-octadecenoyl)-glycerol + H2O = 2-(9Z-octadecenoyl)-glycerol + (9Z)-octadecenoate + H(+)</text>
        <dbReference type="Rhea" id="RHEA:38659"/>
        <dbReference type="ChEBI" id="CHEBI:15377"/>
        <dbReference type="ChEBI" id="CHEBI:15378"/>
        <dbReference type="ChEBI" id="CHEBI:30823"/>
        <dbReference type="ChEBI" id="CHEBI:52323"/>
        <dbReference type="ChEBI" id="CHEBI:73990"/>
    </reaction>
    <physiologicalReaction direction="left-to-right" evidence="33">
        <dbReference type="Rhea" id="RHEA:38660"/>
    </physiologicalReaction>
</comment>
<comment type="catalytic activity">
    <reaction evidence="38">
        <text>1,2-di-(9Z-octadecenoyl)-glycerol + (9Z)-octadecenoate + H(+) = 1,2,3-tri-(9Z-octadecenoyl)-glycerol + H2O</text>
        <dbReference type="Rhea" id="RHEA:38379"/>
        <dbReference type="ChEBI" id="CHEBI:15377"/>
        <dbReference type="ChEBI" id="CHEBI:15378"/>
        <dbReference type="ChEBI" id="CHEBI:30823"/>
        <dbReference type="ChEBI" id="CHEBI:52323"/>
        <dbReference type="ChEBI" id="CHEBI:53753"/>
    </reaction>
    <physiologicalReaction direction="right-to-left" evidence="38">
        <dbReference type="Rhea" id="RHEA:38381"/>
    </physiologicalReaction>
</comment>
<dbReference type="Pfam" id="PF06350">
    <property type="entry name" value="HSL_N"/>
    <property type="match status" value="1"/>
</dbReference>
<keyword evidence="17" id="KW-0645">Protease</keyword>
<gene>
    <name evidence="50" type="ORF">HFQ381_LOCUS22436</name>
    <name evidence="49" type="ORF">UJA718_LOCUS11511</name>
</gene>
<keyword evidence="25" id="KW-0472">Membrane</keyword>
<name>A0A820GYV2_9BILA</name>
<comment type="catalytic activity">
    <reaction evidence="36">
        <text>a diacylglycerol + H2O = a monoacylglycerol + a fatty acid + H(+)</text>
        <dbReference type="Rhea" id="RHEA:32731"/>
        <dbReference type="ChEBI" id="CHEBI:15377"/>
        <dbReference type="ChEBI" id="CHEBI:15378"/>
        <dbReference type="ChEBI" id="CHEBI:17408"/>
        <dbReference type="ChEBI" id="CHEBI:18035"/>
        <dbReference type="ChEBI" id="CHEBI:28868"/>
        <dbReference type="EC" id="3.1.1.79"/>
    </reaction>
</comment>
<evidence type="ECO:0000256" key="3">
    <source>
        <dbReference type="ARBA" id="ARBA00001947"/>
    </source>
</evidence>
<dbReference type="EC" id="3.1.1.23" evidence="12"/>
<comment type="catalytic activity">
    <reaction evidence="40">
        <text>all-trans-retinyl hexadecanoate + H2O = all-trans-retinol + hexadecanoate + H(+)</text>
        <dbReference type="Rhea" id="RHEA:13933"/>
        <dbReference type="ChEBI" id="CHEBI:7896"/>
        <dbReference type="ChEBI" id="CHEBI:15377"/>
        <dbReference type="ChEBI" id="CHEBI:15378"/>
        <dbReference type="ChEBI" id="CHEBI:17336"/>
        <dbReference type="ChEBI" id="CHEBI:17616"/>
    </reaction>
    <physiologicalReaction direction="left-to-right" evidence="40">
        <dbReference type="Rhea" id="RHEA:13934"/>
    </physiologicalReaction>
</comment>
<keyword evidence="18" id="KW-0551">Lipid droplet</keyword>
<evidence type="ECO:0000256" key="30">
    <source>
        <dbReference type="ARBA" id="ARBA00031112"/>
    </source>
</evidence>
<keyword evidence="20" id="KW-0378">Hydrolase</keyword>
<evidence type="ECO:0000256" key="11">
    <source>
        <dbReference type="ARBA" id="ARBA00013088"/>
    </source>
</evidence>
<comment type="catalytic activity">
    <reaction evidence="45">
        <text>1,2-di-(9Z-octadecenoyl)-sn-glycerol + H2O = (9Z-octadecenoyl)-glycerol + (9Z)-octadecenoate + H(+)</text>
        <dbReference type="Rhea" id="RHEA:39935"/>
        <dbReference type="ChEBI" id="CHEBI:15377"/>
        <dbReference type="ChEBI" id="CHEBI:15378"/>
        <dbReference type="ChEBI" id="CHEBI:30823"/>
        <dbReference type="ChEBI" id="CHEBI:52333"/>
        <dbReference type="ChEBI" id="CHEBI:75937"/>
    </reaction>
    <physiologicalReaction direction="left-to-right" evidence="45">
        <dbReference type="Rhea" id="RHEA:39936"/>
    </physiologicalReaction>
</comment>
<reference evidence="49" key="1">
    <citation type="submission" date="2021-02" db="EMBL/GenBank/DDBJ databases">
        <authorList>
            <person name="Nowell W R."/>
        </authorList>
    </citation>
    <scope>NUCLEOTIDE SEQUENCE</scope>
</reference>
<evidence type="ECO:0000256" key="43">
    <source>
        <dbReference type="ARBA" id="ARBA00049372"/>
    </source>
</evidence>
<evidence type="ECO:0000256" key="37">
    <source>
        <dbReference type="ARBA" id="ARBA00048386"/>
    </source>
</evidence>
<keyword evidence="51" id="KW-1185">Reference proteome</keyword>
<evidence type="ECO:0000256" key="35">
    <source>
        <dbReference type="ARBA" id="ARBA00047653"/>
    </source>
</evidence>
<evidence type="ECO:0000256" key="13">
    <source>
        <dbReference type="ARBA" id="ARBA00015845"/>
    </source>
</evidence>
<evidence type="ECO:0000256" key="17">
    <source>
        <dbReference type="ARBA" id="ARBA00022670"/>
    </source>
</evidence>
<keyword evidence="27" id="KW-0753">Steroid metabolism</keyword>
<dbReference type="EMBL" id="CAJOBP010001418">
    <property type="protein sequence ID" value="CAF4282959.1"/>
    <property type="molecule type" value="Genomic_DNA"/>
</dbReference>
<organism evidence="49 51">
    <name type="scientific">Rotaria socialis</name>
    <dbReference type="NCBI Taxonomy" id="392032"/>
    <lineage>
        <taxon>Eukaryota</taxon>
        <taxon>Metazoa</taxon>
        <taxon>Spiralia</taxon>
        <taxon>Gnathifera</taxon>
        <taxon>Rotifera</taxon>
        <taxon>Eurotatoria</taxon>
        <taxon>Bdelloidea</taxon>
        <taxon>Philodinida</taxon>
        <taxon>Philodinidae</taxon>
        <taxon>Rotaria</taxon>
    </lineage>
</organism>
<comment type="subcellular location">
    <subcellularLocation>
        <location evidence="4">Cell membrane</location>
    </subcellularLocation>
    <subcellularLocation>
        <location evidence="7">Cytoplasm</location>
        <location evidence="7">Cytosol</location>
    </subcellularLocation>
    <subcellularLocation>
        <location evidence="6">Lipid droplet</location>
    </subcellularLocation>
    <subcellularLocation>
        <location evidence="5">Membrane</location>
        <location evidence="5">Caveola</location>
    </subcellularLocation>
</comment>
<feature type="domain" description="Hormone-sensitive lipase N-terminal" evidence="47">
    <location>
        <begin position="524"/>
        <end position="824"/>
    </location>
</feature>
<feature type="domain" description="Alpha/beta hydrolase fold-3" evidence="48">
    <location>
        <begin position="848"/>
        <end position="989"/>
    </location>
</feature>
<dbReference type="PANTHER" id="PTHR23025">
    <property type="entry name" value="TRIACYLGLYCEROL LIPASE"/>
    <property type="match status" value="1"/>
</dbReference>
<comment type="catalytic activity">
    <reaction evidence="39">
        <text>1,2-di-(9Z-octadecenoyl)-glycerol + H2O = (9Z-octadecenoyl)-glycerol + (9Z)-octadecenoate + H(+)</text>
        <dbReference type="Rhea" id="RHEA:38455"/>
        <dbReference type="ChEBI" id="CHEBI:15377"/>
        <dbReference type="ChEBI" id="CHEBI:15378"/>
        <dbReference type="ChEBI" id="CHEBI:30823"/>
        <dbReference type="ChEBI" id="CHEBI:52323"/>
        <dbReference type="ChEBI" id="CHEBI:75937"/>
    </reaction>
    <physiologicalReaction direction="left-to-right" evidence="39">
        <dbReference type="Rhea" id="RHEA:38456"/>
    </physiologicalReaction>
</comment>
<evidence type="ECO:0000256" key="39">
    <source>
        <dbReference type="ARBA" id="ARBA00048674"/>
    </source>
</evidence>
<dbReference type="InterPro" id="IPR012962">
    <property type="entry name" value="Pept_M54_archaemetzincn"/>
</dbReference>
<evidence type="ECO:0000256" key="29">
    <source>
        <dbReference type="ARBA" id="ARBA00030031"/>
    </source>
</evidence>
<evidence type="ECO:0000313" key="49">
    <source>
        <dbReference type="EMBL" id="CAF4282959.1"/>
    </source>
</evidence>
<dbReference type="CDD" id="cd11375">
    <property type="entry name" value="Peptidase_M54"/>
    <property type="match status" value="1"/>
</dbReference>
<comment type="pathway">
    <text evidence="8">Glycerolipid metabolism; triacylglycerol degradation.</text>
</comment>
<dbReference type="Pfam" id="PF07859">
    <property type="entry name" value="Abhydrolase_3"/>
    <property type="match status" value="1"/>
</dbReference>
<sequence>MCASFNKLFSAPTDRERARALGDTYQLPDSIRRAVTVGVDECFLPFPIPNEGDWVTMNQERGQTVESFERTKQTVLHGNRRTIYIQPIGSFDHPRVPSLKNISEFSSHFFPGCRLETLPQIDFTDLPKHSRAGQRIDPYTKKPQYSATLIIDHLKKMKRRQRKNDTEELFCIGVTMADIYPDSSWNFVYGLASTIDGIAIYSFARLDPSFPDIESVGPCTEQERILILKRAISVCVHEIIHLFGLKHCVYYLCLMNGAETEVEMDGQPLYLCPICLRKMYTATGKDRKIFNVVETYHDILDVCQKFHFKDEAACSNNSSSSSFFFIQGSSHGIVDLVLLRGLVPHHQQLRSIQLYMVHFESLNPIIVAKAHGFQAIVTANTGSVAQQLIKYVFKYGEDLVVLLTAYRDPSGGLIFSHADPNLRTTIKISNNHNETSLKPSSFLQPLRKKMPIRRNRSKLMSPTTLTLLASQTLNCSLPTIHNSLMVSYNSNNLTLPTEATTPITLQLKTIASGSTFNLTYIQVIGLAKTNYDIFAKHKNDICRKFEHVLIQLFNSLKRSLSLIENLTQILHHFDYSPEVHANGYRTLILSHGHACLRTLEILKQVKAKHIARLHRRIHSLKLLQELKSWTKTLKVMEHMLSLAVGLVDCSDKHSLFTDFSQIPSNIELDYYKMVAYDSKHLFGRTCGFQFNRSMEILLTIILASFAAYYDTYNRSKTAAAASLATSSKYILFPEQRARKCAEILRNCDYLFCQSFWNLLEHDSIKKGSRYIAPNVTVSKYFQIGPEPIEINSIIVPPPTGPSSMQSKQLVNIKLLSHEIREGMDKLSLQRADLEGSPKIVLPMSDQLLMHVHGGGFIATSSATHEVYLKPWALGLEIPIVSVDYSLAPEYPFPRAIEECFYAYAWILQNASKLGWTGKTILFAGDSAGGNLITVVTIKAIEAGLRKPDAIVCFYTPFLLRYSMSPSRLMAMMDPLLNTNFLWRCVAAYAGIQCDGESHNDELSSTRVSTDNRFDEMQASNSKRLSPNQQVLDNKNKPPSKESSTIDLHHDRLTQIVGPRQLCILRKLSESKLLDHPHMSPLCVSDEILRQFPTTYLIVIG</sequence>
<dbReference type="InterPro" id="IPR024079">
    <property type="entry name" value="MetalloPept_cat_dom_sf"/>
</dbReference>
<dbReference type="SUPFAM" id="SSF55486">
    <property type="entry name" value="Metalloproteases ('zincins'), catalytic domain"/>
    <property type="match status" value="1"/>
</dbReference>
<dbReference type="InterPro" id="IPR010468">
    <property type="entry name" value="HSL_N"/>
</dbReference>
<evidence type="ECO:0000256" key="28">
    <source>
        <dbReference type="ARBA" id="ARBA00023406"/>
    </source>
</evidence>
<evidence type="ECO:0000256" key="5">
    <source>
        <dbReference type="ARBA" id="ARBA00004345"/>
    </source>
</evidence>
<keyword evidence="14" id="KW-1003">Cell membrane</keyword>
<evidence type="ECO:0000313" key="50">
    <source>
        <dbReference type="EMBL" id="CAF4432189.1"/>
    </source>
</evidence>
<evidence type="ECO:0000256" key="15">
    <source>
        <dbReference type="ARBA" id="ARBA00022490"/>
    </source>
</evidence>
<evidence type="ECO:0000256" key="4">
    <source>
        <dbReference type="ARBA" id="ARBA00004236"/>
    </source>
</evidence>
<feature type="compositionally biased region" description="Polar residues" evidence="46">
    <location>
        <begin position="1017"/>
        <end position="1032"/>
    </location>
</feature>
<keyword evidence="22" id="KW-0442">Lipid degradation</keyword>
<evidence type="ECO:0000256" key="16">
    <source>
        <dbReference type="ARBA" id="ARBA00022548"/>
    </source>
</evidence>
<dbReference type="EMBL" id="CAJOBO010002112">
    <property type="protein sequence ID" value="CAF4432189.1"/>
    <property type="molecule type" value="Genomic_DNA"/>
</dbReference>
<dbReference type="PANTHER" id="PTHR23025:SF3">
    <property type="entry name" value="HORMONE-SENSITIVE LIPASE"/>
    <property type="match status" value="1"/>
</dbReference>
<comment type="cofactor">
    <cofactor evidence="3">
        <name>Zn(2+)</name>
        <dbReference type="ChEBI" id="CHEBI:29105"/>
    </cofactor>
</comment>
<dbReference type="GO" id="GO:0006508">
    <property type="term" value="P:proteolysis"/>
    <property type="evidence" value="ECO:0007669"/>
    <property type="project" value="UniProtKB-KW"/>
</dbReference>
<evidence type="ECO:0000256" key="41">
    <source>
        <dbReference type="ARBA" id="ARBA00049143"/>
    </source>
</evidence>
<dbReference type="InterPro" id="IPR002168">
    <property type="entry name" value="Lipase_GDXG_HIS_AS"/>
</dbReference>
<dbReference type="GO" id="GO:0008203">
    <property type="term" value="P:cholesterol metabolic process"/>
    <property type="evidence" value="ECO:0007669"/>
    <property type="project" value="UniProtKB-KW"/>
</dbReference>
<dbReference type="GO" id="GO:0008237">
    <property type="term" value="F:metallopeptidase activity"/>
    <property type="evidence" value="ECO:0007669"/>
    <property type="project" value="UniProtKB-KW"/>
</dbReference>
<evidence type="ECO:0000256" key="1">
    <source>
        <dbReference type="ARBA" id="ARBA00000803"/>
    </source>
</evidence>
<dbReference type="GO" id="GO:0019433">
    <property type="term" value="P:triglyceride catabolic process"/>
    <property type="evidence" value="ECO:0007669"/>
    <property type="project" value="UniProtKB-UniPathway"/>
</dbReference>
<evidence type="ECO:0000256" key="36">
    <source>
        <dbReference type="ARBA" id="ARBA00047674"/>
    </source>
</evidence>
<comment type="subunit">
    <text evidence="31">Monomer and homodimer. Interacts with CAVIN1 in the adipocyte cytoplasm. Interacts with PLIN5.</text>
</comment>
<evidence type="ECO:0000256" key="24">
    <source>
        <dbReference type="ARBA" id="ARBA00023098"/>
    </source>
</evidence>
<evidence type="ECO:0000256" key="31">
    <source>
        <dbReference type="ARBA" id="ARBA00046695"/>
    </source>
</evidence>
<dbReference type="UniPathway" id="UPA00256"/>
<comment type="pathway">
    <text evidence="9">Lipid metabolism.</text>
</comment>
<dbReference type="InterPro" id="IPR013094">
    <property type="entry name" value="AB_hydrolase_3"/>
</dbReference>
<keyword evidence="24" id="KW-0443">Lipid metabolism</keyword>
<evidence type="ECO:0000256" key="45">
    <source>
        <dbReference type="ARBA" id="ARBA00049519"/>
    </source>
</evidence>
<comment type="catalytic activity">
    <reaction evidence="28">
        <text>1-O-hexadecyl-2-acetyl-sn-glycerol + H2O = 1-O-hexadecyl-sn-glycerol + acetate + H(+)</text>
        <dbReference type="Rhea" id="RHEA:38563"/>
        <dbReference type="ChEBI" id="CHEBI:15377"/>
        <dbReference type="ChEBI" id="CHEBI:15378"/>
        <dbReference type="ChEBI" id="CHEBI:30089"/>
        <dbReference type="ChEBI" id="CHEBI:34115"/>
        <dbReference type="ChEBI" id="CHEBI:75936"/>
    </reaction>
    <physiologicalReaction direction="left-to-right" evidence="28">
        <dbReference type="Rhea" id="RHEA:38564"/>
    </physiologicalReaction>
</comment>
<evidence type="ECO:0000256" key="34">
    <source>
        <dbReference type="ARBA" id="ARBA00047476"/>
    </source>
</evidence>
<evidence type="ECO:0000256" key="14">
    <source>
        <dbReference type="ARBA" id="ARBA00022475"/>
    </source>
</evidence>
<comment type="catalytic activity">
    <reaction evidence="32">
        <text>1-(9Z-octadecenoyl)-glycerol + H2O = glycerol + (9Z)-octadecenoate + H(+)</text>
        <dbReference type="Rhea" id="RHEA:38487"/>
        <dbReference type="ChEBI" id="CHEBI:15377"/>
        <dbReference type="ChEBI" id="CHEBI:15378"/>
        <dbReference type="ChEBI" id="CHEBI:17754"/>
        <dbReference type="ChEBI" id="CHEBI:30823"/>
        <dbReference type="ChEBI" id="CHEBI:75342"/>
    </reaction>
    <physiologicalReaction direction="left-to-right" evidence="32">
        <dbReference type="Rhea" id="RHEA:38488"/>
    </physiologicalReaction>
</comment>
<evidence type="ECO:0000313" key="51">
    <source>
        <dbReference type="Proteomes" id="UP000663873"/>
    </source>
</evidence>
<comment type="catalytic activity">
    <reaction evidence="41">
        <text>2,3-di-(9Z)-octadecenoyl-sn-glycerol + H2O = 2-(9Z-octadecenoyl)-glycerol + (9Z)-octadecenoate + H(+)</text>
        <dbReference type="Rhea" id="RHEA:38383"/>
        <dbReference type="ChEBI" id="CHEBI:15377"/>
        <dbReference type="ChEBI" id="CHEBI:15378"/>
        <dbReference type="ChEBI" id="CHEBI:30823"/>
        <dbReference type="ChEBI" id="CHEBI:73990"/>
        <dbReference type="ChEBI" id="CHEBI:75824"/>
    </reaction>
    <physiologicalReaction direction="left-to-right" evidence="41">
        <dbReference type="Rhea" id="RHEA:38384"/>
    </physiologicalReaction>
</comment>
<dbReference type="GO" id="GO:0005829">
    <property type="term" value="C:cytosol"/>
    <property type="evidence" value="ECO:0007669"/>
    <property type="project" value="UniProtKB-SubCell"/>
</dbReference>
<evidence type="ECO:0000256" key="33">
    <source>
        <dbReference type="ARBA" id="ARBA00047458"/>
    </source>
</evidence>
<evidence type="ECO:0000256" key="44">
    <source>
        <dbReference type="ARBA" id="ARBA00049461"/>
    </source>
</evidence>
<evidence type="ECO:0000256" key="38">
    <source>
        <dbReference type="ARBA" id="ARBA00048657"/>
    </source>
</evidence>
<dbReference type="Proteomes" id="UP000663873">
    <property type="component" value="Unassembled WGS sequence"/>
</dbReference>
<dbReference type="GO" id="GO:0004771">
    <property type="term" value="F:sterol ester esterase activity"/>
    <property type="evidence" value="ECO:0007669"/>
    <property type="project" value="TreeGrafter"/>
</dbReference>
<dbReference type="GO" id="GO:0046872">
    <property type="term" value="F:metal ion binding"/>
    <property type="evidence" value="ECO:0007669"/>
    <property type="project" value="UniProtKB-KW"/>
</dbReference>
<dbReference type="EC" id="3.1.1.79" evidence="11"/>
<evidence type="ECO:0000256" key="22">
    <source>
        <dbReference type="ARBA" id="ARBA00022963"/>
    </source>
</evidence>
<dbReference type="PROSITE" id="PS01173">
    <property type="entry name" value="LIPASE_GDXG_HIS"/>
    <property type="match status" value="1"/>
</dbReference>
<comment type="catalytic activity">
    <reaction evidence="43">
        <text>1,3-di-(9Z-octadecenoyl)-glycerol + H2O = 1-(9Z-octadecenoyl)-glycerol + (9Z)-octadecenoate + H(+)</text>
        <dbReference type="Rhea" id="RHEA:39939"/>
        <dbReference type="ChEBI" id="CHEBI:15377"/>
        <dbReference type="ChEBI" id="CHEBI:15378"/>
        <dbReference type="ChEBI" id="CHEBI:30823"/>
        <dbReference type="ChEBI" id="CHEBI:75342"/>
        <dbReference type="ChEBI" id="CHEBI:75735"/>
    </reaction>
    <physiologicalReaction direction="left-to-right" evidence="43">
        <dbReference type="Rhea" id="RHEA:39940"/>
    </physiologicalReaction>
</comment>
<comment type="catalytic activity">
    <reaction evidence="37">
        <text>1,2,3-tri-(9Z-octadecenoyl)-glycerol + H2O = di-(9Z)-octadecenoylglycerol + (9Z)-octadecenoate + H(+)</text>
        <dbReference type="Rhea" id="RHEA:38575"/>
        <dbReference type="ChEBI" id="CHEBI:15377"/>
        <dbReference type="ChEBI" id="CHEBI:15378"/>
        <dbReference type="ChEBI" id="CHEBI:30823"/>
        <dbReference type="ChEBI" id="CHEBI:53753"/>
        <dbReference type="ChEBI" id="CHEBI:75945"/>
    </reaction>
    <physiologicalReaction direction="left-to-right" evidence="37">
        <dbReference type="Rhea" id="RHEA:38576"/>
    </physiologicalReaction>
</comment>
<dbReference type="Pfam" id="PF07998">
    <property type="entry name" value="Peptidase_M54"/>
    <property type="match status" value="1"/>
</dbReference>
<evidence type="ECO:0000256" key="2">
    <source>
        <dbReference type="ARBA" id="ARBA00001613"/>
    </source>
</evidence>
<evidence type="ECO:0000256" key="42">
    <source>
        <dbReference type="ARBA" id="ARBA00049208"/>
    </source>
</evidence>
<comment type="catalytic activity">
    <reaction evidence="35">
        <text>cholesteryl (9Z-octadecenoate) + H2O = cholesterol + (9Z)-octadecenoate + H(+)</text>
        <dbReference type="Rhea" id="RHEA:33875"/>
        <dbReference type="ChEBI" id="CHEBI:15377"/>
        <dbReference type="ChEBI" id="CHEBI:15378"/>
        <dbReference type="ChEBI" id="CHEBI:16113"/>
        <dbReference type="ChEBI" id="CHEBI:30823"/>
        <dbReference type="ChEBI" id="CHEBI:46898"/>
    </reaction>
    <physiologicalReaction direction="left-to-right" evidence="35">
        <dbReference type="Rhea" id="RHEA:33876"/>
    </physiologicalReaction>
</comment>
<keyword evidence="23" id="KW-0482">Metalloprotease</keyword>
<evidence type="ECO:0000256" key="6">
    <source>
        <dbReference type="ARBA" id="ARBA00004502"/>
    </source>
</evidence>
<evidence type="ECO:0000256" key="21">
    <source>
        <dbReference type="ARBA" id="ARBA00022833"/>
    </source>
</evidence>
<keyword evidence="15" id="KW-0963">Cytoplasm</keyword>
<evidence type="ECO:0000256" key="46">
    <source>
        <dbReference type="SAM" id="MobiDB-lite"/>
    </source>
</evidence>
<dbReference type="GO" id="GO:0047372">
    <property type="term" value="F:monoacylglycerol lipase activity"/>
    <property type="evidence" value="ECO:0007669"/>
    <property type="project" value="UniProtKB-EC"/>
</dbReference>
<dbReference type="Gene3D" id="3.40.390.10">
    <property type="entry name" value="Collagenase (Catalytic Domain)"/>
    <property type="match status" value="1"/>
</dbReference>
<comment type="similarity">
    <text evidence="10">Belongs to the 'GDXG' lipolytic enzyme family.</text>
</comment>
<comment type="catalytic activity">
    <reaction evidence="1">
        <text>a triacylglycerol + H2O = a diacylglycerol + a fatty acid + H(+)</text>
        <dbReference type="Rhea" id="RHEA:12044"/>
        <dbReference type="ChEBI" id="CHEBI:15377"/>
        <dbReference type="ChEBI" id="CHEBI:15378"/>
        <dbReference type="ChEBI" id="CHEBI:17855"/>
        <dbReference type="ChEBI" id="CHEBI:18035"/>
        <dbReference type="ChEBI" id="CHEBI:28868"/>
        <dbReference type="EC" id="3.1.1.79"/>
    </reaction>
</comment>
<evidence type="ECO:0000256" key="25">
    <source>
        <dbReference type="ARBA" id="ARBA00023136"/>
    </source>
</evidence>
<comment type="catalytic activity">
    <reaction evidence="34">
        <text>2-(5Z,8Z,11Z,14Z-eicosatetraenoyl)-glycerol + H2O = glycerol + (5Z,8Z,11Z,14Z)-eicosatetraenoate + H(+)</text>
        <dbReference type="Rhea" id="RHEA:26132"/>
        <dbReference type="ChEBI" id="CHEBI:15377"/>
        <dbReference type="ChEBI" id="CHEBI:15378"/>
        <dbReference type="ChEBI" id="CHEBI:17754"/>
        <dbReference type="ChEBI" id="CHEBI:32395"/>
        <dbReference type="ChEBI" id="CHEBI:52392"/>
    </reaction>
    <physiologicalReaction direction="left-to-right" evidence="34">
        <dbReference type="Rhea" id="RHEA:26133"/>
    </physiologicalReaction>
</comment>
<evidence type="ECO:0000256" key="19">
    <source>
        <dbReference type="ARBA" id="ARBA00022723"/>
    </source>
</evidence>
<comment type="catalytic activity">
    <reaction evidence="2">
        <text>Hydrolyzes glycerol monoesters of long-chain fatty acids.</text>
        <dbReference type="EC" id="3.1.1.23"/>
    </reaction>
</comment>
<evidence type="ECO:0000256" key="8">
    <source>
        <dbReference type="ARBA" id="ARBA00004879"/>
    </source>
</evidence>
<dbReference type="GO" id="GO:0005901">
    <property type="term" value="C:caveola"/>
    <property type="evidence" value="ECO:0007669"/>
    <property type="project" value="UniProtKB-SubCell"/>
</dbReference>
<evidence type="ECO:0000256" key="10">
    <source>
        <dbReference type="ARBA" id="ARBA00010515"/>
    </source>
</evidence>
<dbReference type="GO" id="GO:0005811">
    <property type="term" value="C:lipid droplet"/>
    <property type="evidence" value="ECO:0007669"/>
    <property type="project" value="UniProtKB-SubCell"/>
</dbReference>
<dbReference type="Proteomes" id="UP000663851">
    <property type="component" value="Unassembled WGS sequence"/>
</dbReference>
<comment type="catalytic activity">
    <reaction evidence="44">
        <text>2-(9Z-octadecenoyl)-glycerol + H2O = glycerol + (9Z)-octadecenoate + H(+)</text>
        <dbReference type="Rhea" id="RHEA:38491"/>
        <dbReference type="ChEBI" id="CHEBI:15377"/>
        <dbReference type="ChEBI" id="CHEBI:15378"/>
        <dbReference type="ChEBI" id="CHEBI:17754"/>
        <dbReference type="ChEBI" id="CHEBI:30823"/>
        <dbReference type="ChEBI" id="CHEBI:73990"/>
    </reaction>
    <physiologicalReaction direction="left-to-right" evidence="44">
        <dbReference type="Rhea" id="RHEA:38492"/>
    </physiologicalReaction>
</comment>
<keyword evidence="21" id="KW-0862">Zinc</keyword>
<evidence type="ECO:0000256" key="26">
    <source>
        <dbReference type="ARBA" id="ARBA00023166"/>
    </source>
</evidence>
<evidence type="ECO:0000256" key="32">
    <source>
        <dbReference type="ARBA" id="ARBA00047438"/>
    </source>
</evidence>
<evidence type="ECO:0000256" key="18">
    <source>
        <dbReference type="ARBA" id="ARBA00022677"/>
    </source>
</evidence>
<dbReference type="GO" id="GO:0004806">
    <property type="term" value="F:triacylglycerol lipase activity"/>
    <property type="evidence" value="ECO:0007669"/>
    <property type="project" value="TreeGrafter"/>
</dbReference>